<comment type="caution">
    <text evidence="2">The sequence shown here is derived from an EMBL/GenBank/DDBJ whole genome shotgun (WGS) entry which is preliminary data.</text>
</comment>
<feature type="compositionally biased region" description="Low complexity" evidence="1">
    <location>
        <begin position="219"/>
        <end position="232"/>
    </location>
</feature>
<feature type="compositionally biased region" description="Polar residues" evidence="1">
    <location>
        <begin position="560"/>
        <end position="570"/>
    </location>
</feature>
<feature type="compositionally biased region" description="Basic residues" evidence="1">
    <location>
        <begin position="11"/>
        <end position="28"/>
    </location>
</feature>
<accession>A0A8H5U623</accession>
<feature type="region of interest" description="Disordered" evidence="1">
    <location>
        <begin position="1"/>
        <end position="78"/>
    </location>
</feature>
<sequence length="713" mass="79368">MKQQLNDNTKYLKRMKTKSKKSPKRSNKLHSNNLPKHPQKPVIPARKALTRKRQHKKETLDTGKRNKRLERTKRQLEKENVSALYEASKLRQELRKEKRALAKERSERARQSLEIDLLRDDNIVAHKNLSESQAALKEAQERCRELEASLRSQDETTYAARDQYAEESPITIDGSFDETSGLGDMIPSTPCSPFENKSNEYGQHIATPPPSQKRRSSITAAATPPETPAGGPSNNTTWLAGHFPVMEDENFDLEMEEIMLDYLKSIRVFRRFEGFLTAGHENSWFCIEDIAKYGYSFGSWNDNICENGEHDGVRCRQVKVKVVDSERRLCFKRDDRESPSSCQGVWTETGWDDWYTWQLFDTRTYLTRQSFFLSSFQLNSTTTTTPNTFADESGCRGRGGGRGRGGDRGRGRGAPNANYGGLRGGYSSFQGGGQGYGGQGYGSGYGGRGGYAPYPAEGLGRGAGAEAGAWAGGHGPVGFHPSQGSGWGPGAEAEAGWPNFYGGSGSAAGPAFWAGGAIDQGFYAAGEHDTHGREQGYSHFENPQQWYQQRDEEDGYVHQGNEQESPSYDAQKNEDMAEEAQSASHEVTDVWDMSIVPHGRGFCMYNSDAGGKQENIMSTLSIKGERFWVASLDGSDESVANFHRMLPPGPKTASVCAHGPKNILSQEELSKVKVDVNSRDDRLKDWIPEEMMPVKAYLWLEPGCIRGLQGHRR</sequence>
<feature type="region of interest" description="Disordered" evidence="1">
    <location>
        <begin position="384"/>
        <end position="415"/>
    </location>
</feature>
<keyword evidence="3" id="KW-1185">Reference proteome</keyword>
<protein>
    <submittedName>
        <fullName evidence="2">Uncharacterized protein</fullName>
    </submittedName>
</protein>
<feature type="region of interest" description="Disordered" evidence="1">
    <location>
        <begin position="552"/>
        <end position="586"/>
    </location>
</feature>
<dbReference type="EMBL" id="JAAQPE010000146">
    <property type="protein sequence ID" value="KAF5683366.1"/>
    <property type="molecule type" value="Genomic_DNA"/>
</dbReference>
<feature type="compositionally biased region" description="Polar residues" evidence="1">
    <location>
        <begin position="189"/>
        <end position="201"/>
    </location>
</feature>
<evidence type="ECO:0000313" key="2">
    <source>
        <dbReference type="EMBL" id="KAF5683366.1"/>
    </source>
</evidence>
<reference evidence="3" key="1">
    <citation type="journal article" date="2020" name="BMC Genomics">
        <title>Correction to: Identification and distribution of gene clusters required for synthesis of sphingolipid metabolism inhibitors in diverse species of the filamentous fungus Fusarium.</title>
        <authorList>
            <person name="Kim H.S."/>
            <person name="Lohmar J.M."/>
            <person name="Busman M."/>
            <person name="Brown D.W."/>
            <person name="Naumann T.A."/>
            <person name="Divon H.H."/>
            <person name="Lysoe E."/>
            <person name="Uhlig S."/>
            <person name="Proctor R.H."/>
        </authorList>
    </citation>
    <scope>NUCLEOTIDE SEQUENCE [LARGE SCALE GENOMIC DNA]</scope>
    <source>
        <strain evidence="3">NRRL 25331</strain>
    </source>
</reference>
<organism evidence="2 3">
    <name type="scientific">Fusarium circinatum</name>
    <name type="common">Pitch canker fungus</name>
    <name type="synonym">Gibberella circinata</name>
    <dbReference type="NCBI Taxonomy" id="48490"/>
    <lineage>
        <taxon>Eukaryota</taxon>
        <taxon>Fungi</taxon>
        <taxon>Dikarya</taxon>
        <taxon>Ascomycota</taxon>
        <taxon>Pezizomycotina</taxon>
        <taxon>Sordariomycetes</taxon>
        <taxon>Hypocreomycetidae</taxon>
        <taxon>Hypocreales</taxon>
        <taxon>Nectriaceae</taxon>
        <taxon>Fusarium</taxon>
        <taxon>Fusarium fujikuroi species complex</taxon>
    </lineage>
</organism>
<feature type="region of interest" description="Disordered" evidence="1">
    <location>
        <begin position="166"/>
        <end position="236"/>
    </location>
</feature>
<evidence type="ECO:0000313" key="3">
    <source>
        <dbReference type="Proteomes" id="UP000572754"/>
    </source>
</evidence>
<proteinExistence type="predicted"/>
<dbReference type="AlphaFoldDB" id="A0A8H5U623"/>
<name>A0A8H5U623_FUSCI</name>
<dbReference type="Proteomes" id="UP000572754">
    <property type="component" value="Unassembled WGS sequence"/>
</dbReference>
<evidence type="ECO:0000256" key="1">
    <source>
        <dbReference type="SAM" id="MobiDB-lite"/>
    </source>
</evidence>
<reference evidence="2 3" key="2">
    <citation type="submission" date="2020-05" db="EMBL/GenBank/DDBJ databases">
        <title>Identification and distribution of gene clusters putatively required for synthesis of sphingolipid metabolism inhibitors in phylogenetically diverse species of the filamentous fungus Fusarium.</title>
        <authorList>
            <person name="Kim H.-S."/>
            <person name="Busman M."/>
            <person name="Brown D.W."/>
            <person name="Divon H."/>
            <person name="Uhlig S."/>
            <person name="Proctor R.H."/>
        </authorList>
    </citation>
    <scope>NUCLEOTIDE SEQUENCE [LARGE SCALE GENOMIC DNA]</scope>
    <source>
        <strain evidence="2 3">NRRL 25331</strain>
    </source>
</reference>
<gene>
    <name evidence="2" type="ORF">FCIRC_4474</name>
</gene>